<keyword evidence="5" id="KW-1185">Reference proteome</keyword>
<dbReference type="Gene3D" id="3.40.50.720">
    <property type="entry name" value="NAD(P)-binding Rossmann-like Domain"/>
    <property type="match status" value="1"/>
</dbReference>
<dbReference type="PRINTS" id="PR00081">
    <property type="entry name" value="GDHRDH"/>
</dbReference>
<dbReference type="PROSITE" id="PS00061">
    <property type="entry name" value="ADH_SHORT"/>
    <property type="match status" value="1"/>
</dbReference>
<gene>
    <name evidence="4" type="ORF">ED28_10555</name>
</gene>
<name>A0A443ID73_9GAMM</name>
<dbReference type="SUPFAM" id="SSF51735">
    <property type="entry name" value="NAD(P)-binding Rossmann-fold domains"/>
    <property type="match status" value="1"/>
</dbReference>
<dbReference type="InterPro" id="IPR036291">
    <property type="entry name" value="NAD(P)-bd_dom_sf"/>
</dbReference>
<comment type="caution">
    <text evidence="4">The sequence shown here is derived from an EMBL/GenBank/DDBJ whole genome shotgun (WGS) entry which is preliminary data.</text>
</comment>
<dbReference type="Proteomes" id="UP000288794">
    <property type="component" value="Unassembled WGS sequence"/>
</dbReference>
<dbReference type="PANTHER" id="PTHR44169">
    <property type="entry name" value="NADPH-DEPENDENT 1-ACYLDIHYDROXYACETONE PHOSPHATE REDUCTASE"/>
    <property type="match status" value="1"/>
</dbReference>
<dbReference type="InterPro" id="IPR020904">
    <property type="entry name" value="Sc_DH/Rdtase_CS"/>
</dbReference>
<protein>
    <submittedName>
        <fullName evidence="4">Short-chain dehydrogenase</fullName>
    </submittedName>
</protein>
<dbReference type="NCBIfam" id="NF006119">
    <property type="entry name" value="PRK08264.1-5"/>
    <property type="match status" value="1"/>
</dbReference>
<dbReference type="InterPro" id="IPR002347">
    <property type="entry name" value="SDR_fam"/>
</dbReference>
<accession>A0A443ID73</accession>
<evidence type="ECO:0000256" key="2">
    <source>
        <dbReference type="ARBA" id="ARBA00023002"/>
    </source>
</evidence>
<dbReference type="AlphaFoldDB" id="A0A443ID73"/>
<keyword evidence="2" id="KW-0560">Oxidoreductase</keyword>
<proteinExistence type="inferred from homology"/>
<comment type="similarity">
    <text evidence="1 3">Belongs to the short-chain dehydrogenases/reductases (SDR) family.</text>
</comment>
<reference evidence="4 5" key="1">
    <citation type="submission" date="2014-04" db="EMBL/GenBank/DDBJ databases">
        <title>Draft genome sequence of Pantoea beijingensis strain LMG 27579, an emerging pathogen to Pleurotus eryngii with potential industrial application.</title>
        <authorList>
            <person name="Xu F."/>
            <person name="Liu Y."/>
            <person name="Wang S."/>
            <person name="Yin Y."/>
            <person name="Ma Y."/>
            <person name="Zhao S."/>
            <person name="Rong C."/>
        </authorList>
    </citation>
    <scope>NUCLEOTIDE SEQUENCE [LARGE SCALE GENOMIC DNA]</scope>
    <source>
        <strain evidence="4 5">LMG 27579</strain>
    </source>
</reference>
<dbReference type="PANTHER" id="PTHR44169:SF6">
    <property type="entry name" value="NADPH-DEPENDENT 1-ACYLDIHYDROXYACETONE PHOSPHATE REDUCTASE"/>
    <property type="match status" value="1"/>
</dbReference>
<evidence type="ECO:0000313" key="5">
    <source>
        <dbReference type="Proteomes" id="UP000288794"/>
    </source>
</evidence>
<dbReference type="GO" id="GO:0016491">
    <property type="term" value="F:oxidoreductase activity"/>
    <property type="evidence" value="ECO:0007669"/>
    <property type="project" value="UniProtKB-KW"/>
</dbReference>
<evidence type="ECO:0000256" key="3">
    <source>
        <dbReference type="RuleBase" id="RU000363"/>
    </source>
</evidence>
<evidence type="ECO:0000313" key="4">
    <source>
        <dbReference type="EMBL" id="RWR02064.1"/>
    </source>
</evidence>
<dbReference type="Pfam" id="PF00106">
    <property type="entry name" value="adh_short"/>
    <property type="match status" value="1"/>
</dbReference>
<dbReference type="PRINTS" id="PR00080">
    <property type="entry name" value="SDRFAMILY"/>
</dbReference>
<dbReference type="RefSeq" id="WP_128177729.1">
    <property type="nucleotide sequence ID" value="NZ_CP071409.1"/>
</dbReference>
<dbReference type="EMBL" id="JMEE01000031">
    <property type="protein sequence ID" value="RWR02064.1"/>
    <property type="molecule type" value="Genomic_DNA"/>
</dbReference>
<organism evidence="4 5">
    <name type="scientific">[Pantoea] beijingensis</name>
    <dbReference type="NCBI Taxonomy" id="1324864"/>
    <lineage>
        <taxon>Bacteria</taxon>
        <taxon>Pseudomonadati</taxon>
        <taxon>Pseudomonadota</taxon>
        <taxon>Gammaproteobacteria</taxon>
        <taxon>Enterobacterales</taxon>
        <taxon>Erwiniaceae</taxon>
        <taxon>Erwinia</taxon>
    </lineage>
</organism>
<sequence length="238" mass="24861">MKIEGSIALVTGASRGIGKAYIEALIKRGAKKIYATARDADAIKHAGVERLSLDITKPEDIAAAAAIASDATILINNAGIATNQHLVTGDLDLIRLEMDTHFYGLLNMVRAFSPVLGKNGGGAIVNMLSLTSWFSYPGAEAYSAAKAAAWSLTNSARLELASQGTQVIGVQLGATDTDMMKGIDMPKNDPANVANAALDAIENGDWEVLADEATRQVKAGLSVDPKLLYAGLMNSASS</sequence>
<evidence type="ECO:0000256" key="1">
    <source>
        <dbReference type="ARBA" id="ARBA00006484"/>
    </source>
</evidence>